<dbReference type="OrthoDB" id="10252171at2759"/>
<evidence type="ECO:0000256" key="2">
    <source>
        <dbReference type="ARBA" id="ARBA00012513"/>
    </source>
</evidence>
<dbReference type="SMART" id="SM00220">
    <property type="entry name" value="S_TKc"/>
    <property type="match status" value="1"/>
</dbReference>
<evidence type="ECO:0000256" key="6">
    <source>
        <dbReference type="ARBA" id="ARBA00022741"/>
    </source>
</evidence>
<dbReference type="InterPro" id="IPR008271">
    <property type="entry name" value="Ser/Thr_kinase_AS"/>
</dbReference>
<name>A0A238C259_9BILA</name>
<dbReference type="PANTHER" id="PTHR22984:SF25">
    <property type="entry name" value="PROTEIN KINASE DOMAIN-CONTAINING PROTEIN"/>
    <property type="match status" value="1"/>
</dbReference>
<dbReference type="PROSITE" id="PS00108">
    <property type="entry name" value="PROTEIN_KINASE_ST"/>
    <property type="match status" value="1"/>
</dbReference>
<gene>
    <name evidence="14" type="ORF">X798_01391</name>
</gene>
<keyword evidence="6" id="KW-0547">Nucleotide-binding</keyword>
<dbReference type="PROSITE" id="PS50011">
    <property type="entry name" value="PROTEIN_KINASE_DOM"/>
    <property type="match status" value="1"/>
</dbReference>
<dbReference type="InterPro" id="IPR000719">
    <property type="entry name" value="Prot_kinase_dom"/>
</dbReference>
<dbReference type="InterPro" id="IPR011009">
    <property type="entry name" value="Kinase-like_dom_sf"/>
</dbReference>
<evidence type="ECO:0000256" key="8">
    <source>
        <dbReference type="ARBA" id="ARBA00022840"/>
    </source>
</evidence>
<dbReference type="SUPFAM" id="SSF56112">
    <property type="entry name" value="Protein kinase-like (PK-like)"/>
    <property type="match status" value="1"/>
</dbReference>
<keyword evidence="5" id="KW-0808">Transferase</keyword>
<evidence type="ECO:0000256" key="9">
    <source>
        <dbReference type="ARBA" id="ARBA00023200"/>
    </source>
</evidence>
<comment type="catalytic activity">
    <reaction evidence="10">
        <text>L-threonyl-[protein] + ATP = O-phospho-L-threonyl-[protein] + ADP + H(+)</text>
        <dbReference type="Rhea" id="RHEA:46608"/>
        <dbReference type="Rhea" id="RHEA-COMP:11060"/>
        <dbReference type="Rhea" id="RHEA-COMP:11605"/>
        <dbReference type="ChEBI" id="CHEBI:15378"/>
        <dbReference type="ChEBI" id="CHEBI:30013"/>
        <dbReference type="ChEBI" id="CHEBI:30616"/>
        <dbReference type="ChEBI" id="CHEBI:61977"/>
        <dbReference type="ChEBI" id="CHEBI:456216"/>
        <dbReference type="EC" id="2.7.11.1"/>
    </reaction>
</comment>
<evidence type="ECO:0000256" key="4">
    <source>
        <dbReference type="ARBA" id="ARBA00022527"/>
    </source>
</evidence>
<proteinExistence type="predicted"/>
<dbReference type="GO" id="GO:0030430">
    <property type="term" value="C:host cell cytoplasm"/>
    <property type="evidence" value="ECO:0007669"/>
    <property type="project" value="UniProtKB-SubCell"/>
</dbReference>
<evidence type="ECO:0000259" key="13">
    <source>
        <dbReference type="PROSITE" id="PS50011"/>
    </source>
</evidence>
<dbReference type="Proteomes" id="UP000242913">
    <property type="component" value="Unassembled WGS sequence"/>
</dbReference>
<sequence length="462" mass="52693">MERPEQCLDLFDLISVYGYLDEEIARSIFVQILNTTCLLYSTYGIFHRDIKDENIIINMHTGEAMLVDFGAAALISEACIKEFQGTRSYCPPEWFKRLTYLPSEATVWSLGIVLYVMVSGCLPFQNEVQICLGRFTIPKHISKDCENLLRQCLAVTPSRRPNLMEIFKHRWLNQSIVVHSEPFKIVLQQSFQRRKEAQASHKLKQRRIQEKDKKSSNAKRNAVTNEFITKMNLSKSISIDDSSDIPLPSYTNSAINSELLKKHRHHSSYDNVVMNIRTDMFALRDCHDSDNNVLIRPSSIMEESEHSDSLFCSACETFSMISTDPQNSESYFTPLEDIKECYFRRSKEVSIGSENLNEDSSTQTFSSSDGAAKNYGKKEVLQANSPDRPICSSPQKLLNSRLITKHDATTPKYLSLQLQRPLACQEQKVPQKQANVNSNFLRIFNVEPQQLATPSATTVVSK</sequence>
<keyword evidence="7" id="KW-0418">Kinase</keyword>
<dbReference type="EC" id="2.7.11.1" evidence="2"/>
<dbReference type="GO" id="GO:0004674">
    <property type="term" value="F:protein serine/threonine kinase activity"/>
    <property type="evidence" value="ECO:0007669"/>
    <property type="project" value="UniProtKB-KW"/>
</dbReference>
<evidence type="ECO:0000256" key="1">
    <source>
        <dbReference type="ARBA" id="ARBA00004192"/>
    </source>
</evidence>
<dbReference type="EMBL" id="KZ269980">
    <property type="protein sequence ID" value="OZC11533.1"/>
    <property type="molecule type" value="Genomic_DNA"/>
</dbReference>
<dbReference type="Pfam" id="PF00069">
    <property type="entry name" value="Pkinase"/>
    <property type="match status" value="1"/>
</dbReference>
<comment type="catalytic activity">
    <reaction evidence="11">
        <text>L-seryl-[protein] + ATP = O-phospho-L-seryl-[protein] + ADP + H(+)</text>
        <dbReference type="Rhea" id="RHEA:17989"/>
        <dbReference type="Rhea" id="RHEA-COMP:9863"/>
        <dbReference type="Rhea" id="RHEA-COMP:11604"/>
        <dbReference type="ChEBI" id="CHEBI:15378"/>
        <dbReference type="ChEBI" id="CHEBI:29999"/>
        <dbReference type="ChEBI" id="CHEBI:30616"/>
        <dbReference type="ChEBI" id="CHEBI:83421"/>
        <dbReference type="ChEBI" id="CHEBI:456216"/>
        <dbReference type="EC" id="2.7.11.1"/>
    </reaction>
</comment>
<reference evidence="14 15" key="1">
    <citation type="submission" date="2015-12" db="EMBL/GenBank/DDBJ databases">
        <title>Draft genome of the nematode, Onchocerca flexuosa.</title>
        <authorList>
            <person name="Mitreva M."/>
        </authorList>
    </citation>
    <scope>NUCLEOTIDE SEQUENCE [LARGE SCALE GENOMIC DNA]</scope>
    <source>
        <strain evidence="14">Red Deer</strain>
    </source>
</reference>
<protein>
    <recommendedName>
        <fullName evidence="3">Serine/threonine-protein kinase 1</fullName>
        <ecNumber evidence="2">2.7.11.1</ecNumber>
    </recommendedName>
</protein>
<evidence type="ECO:0000256" key="11">
    <source>
        <dbReference type="ARBA" id="ARBA00048679"/>
    </source>
</evidence>
<dbReference type="PANTHER" id="PTHR22984">
    <property type="entry name" value="SERINE/THREONINE-PROTEIN KINASE PIM"/>
    <property type="match status" value="1"/>
</dbReference>
<accession>A0A238C259</accession>
<evidence type="ECO:0000256" key="7">
    <source>
        <dbReference type="ARBA" id="ARBA00022777"/>
    </source>
</evidence>
<feature type="domain" description="Protein kinase" evidence="13">
    <location>
        <begin position="1"/>
        <end position="172"/>
    </location>
</feature>
<evidence type="ECO:0000313" key="14">
    <source>
        <dbReference type="EMBL" id="OZC11533.1"/>
    </source>
</evidence>
<keyword evidence="8" id="KW-0067">ATP-binding</keyword>
<evidence type="ECO:0000256" key="3">
    <source>
        <dbReference type="ARBA" id="ARBA00016885"/>
    </source>
</evidence>
<dbReference type="GO" id="GO:0005737">
    <property type="term" value="C:cytoplasm"/>
    <property type="evidence" value="ECO:0007669"/>
    <property type="project" value="TreeGrafter"/>
</dbReference>
<evidence type="ECO:0000256" key="10">
    <source>
        <dbReference type="ARBA" id="ARBA00047899"/>
    </source>
</evidence>
<evidence type="ECO:0000313" key="15">
    <source>
        <dbReference type="Proteomes" id="UP000242913"/>
    </source>
</evidence>
<dbReference type="Gene3D" id="1.10.510.10">
    <property type="entry name" value="Transferase(Phosphotransferase) domain 1"/>
    <property type="match status" value="1"/>
</dbReference>
<evidence type="ECO:0000256" key="5">
    <source>
        <dbReference type="ARBA" id="ARBA00022679"/>
    </source>
</evidence>
<feature type="region of interest" description="Disordered" evidence="12">
    <location>
        <begin position="197"/>
        <end position="220"/>
    </location>
</feature>
<dbReference type="InterPro" id="IPR051138">
    <property type="entry name" value="PIM_Ser/Thr_kinase"/>
</dbReference>
<organism evidence="14 15">
    <name type="scientific">Onchocerca flexuosa</name>
    <dbReference type="NCBI Taxonomy" id="387005"/>
    <lineage>
        <taxon>Eukaryota</taxon>
        <taxon>Metazoa</taxon>
        <taxon>Ecdysozoa</taxon>
        <taxon>Nematoda</taxon>
        <taxon>Chromadorea</taxon>
        <taxon>Rhabditida</taxon>
        <taxon>Spirurina</taxon>
        <taxon>Spiruromorpha</taxon>
        <taxon>Filarioidea</taxon>
        <taxon>Onchocercidae</taxon>
        <taxon>Onchocerca</taxon>
    </lineage>
</organism>
<evidence type="ECO:0000256" key="12">
    <source>
        <dbReference type="SAM" id="MobiDB-lite"/>
    </source>
</evidence>
<comment type="subcellular location">
    <subcellularLocation>
        <location evidence="1">Host cytoplasm</location>
    </subcellularLocation>
</comment>
<dbReference type="GO" id="GO:0005524">
    <property type="term" value="F:ATP binding"/>
    <property type="evidence" value="ECO:0007669"/>
    <property type="project" value="UniProtKB-KW"/>
</dbReference>
<dbReference type="AlphaFoldDB" id="A0A238C259"/>
<keyword evidence="15" id="KW-1185">Reference proteome</keyword>
<keyword evidence="4" id="KW-0723">Serine/threonine-protein kinase</keyword>
<keyword evidence="9" id="KW-1035">Host cytoplasm</keyword>